<keyword evidence="3" id="KW-1185">Reference proteome</keyword>
<accession>A0A4U0WQF2</accession>
<proteinExistence type="predicted"/>
<dbReference type="EMBL" id="NAJN01001175">
    <property type="protein sequence ID" value="TKA65127.1"/>
    <property type="molecule type" value="Genomic_DNA"/>
</dbReference>
<sequence>MRLAALASSTLFTLATAVPVLETRFVEETPWHLTKFFAFTAAPGPDGVSAISFHFCDTNAGIEMETECSRTLPPGSGRSPVDPDTYYPCKNATVRFQFKGDTIDVARSYKDSSVGPPGLDVVTAFGSANTTLQIVELYAGTKAWSKSIDVPITALIA</sequence>
<feature type="chain" id="PRO_5021007304" description="AA1-like domain-containing protein" evidence="1">
    <location>
        <begin position="18"/>
        <end position="157"/>
    </location>
</feature>
<dbReference type="OrthoDB" id="3911545at2759"/>
<feature type="signal peptide" evidence="1">
    <location>
        <begin position="1"/>
        <end position="17"/>
    </location>
</feature>
<reference evidence="2 3" key="1">
    <citation type="submission" date="2017-03" db="EMBL/GenBank/DDBJ databases">
        <title>Genomes of endolithic fungi from Antarctica.</title>
        <authorList>
            <person name="Coleine C."/>
            <person name="Masonjones S."/>
            <person name="Stajich J.E."/>
        </authorList>
    </citation>
    <scope>NUCLEOTIDE SEQUENCE [LARGE SCALE GENOMIC DNA]</scope>
    <source>
        <strain evidence="2 3">CCFEE 5187</strain>
    </source>
</reference>
<name>A0A4U0WQF2_9PEZI</name>
<comment type="caution">
    <text evidence="2">The sequence shown here is derived from an EMBL/GenBank/DDBJ whole genome shotgun (WGS) entry which is preliminary data.</text>
</comment>
<dbReference type="AlphaFoldDB" id="A0A4U0WQF2"/>
<evidence type="ECO:0008006" key="4">
    <source>
        <dbReference type="Google" id="ProtNLM"/>
    </source>
</evidence>
<gene>
    <name evidence="2" type="ORF">B0A49_08185</name>
</gene>
<protein>
    <recommendedName>
        <fullName evidence="4">AA1-like domain-containing protein</fullName>
    </recommendedName>
</protein>
<dbReference type="Proteomes" id="UP000308768">
    <property type="component" value="Unassembled WGS sequence"/>
</dbReference>
<organism evidence="2 3">
    <name type="scientific">Cryomyces minteri</name>
    <dbReference type="NCBI Taxonomy" id="331657"/>
    <lineage>
        <taxon>Eukaryota</taxon>
        <taxon>Fungi</taxon>
        <taxon>Dikarya</taxon>
        <taxon>Ascomycota</taxon>
        <taxon>Pezizomycotina</taxon>
        <taxon>Dothideomycetes</taxon>
        <taxon>Dothideomycetes incertae sedis</taxon>
        <taxon>Cryomyces</taxon>
    </lineage>
</organism>
<evidence type="ECO:0000256" key="1">
    <source>
        <dbReference type="SAM" id="SignalP"/>
    </source>
</evidence>
<evidence type="ECO:0000313" key="3">
    <source>
        <dbReference type="Proteomes" id="UP000308768"/>
    </source>
</evidence>
<evidence type="ECO:0000313" key="2">
    <source>
        <dbReference type="EMBL" id="TKA65127.1"/>
    </source>
</evidence>
<keyword evidence="1" id="KW-0732">Signal</keyword>